<dbReference type="InterPro" id="IPR013785">
    <property type="entry name" value="Aldolase_TIM"/>
</dbReference>
<dbReference type="AlphaFoldDB" id="A0A5A8DQ44"/>
<evidence type="ECO:0000256" key="13">
    <source>
        <dbReference type="ARBA" id="ARBA00049467"/>
    </source>
</evidence>
<keyword evidence="6" id="KW-0560">Oxidoreductase</keyword>
<keyword evidence="3" id="KW-0288">FMN</keyword>
<dbReference type="InterPro" id="IPR018517">
    <property type="entry name" value="tRNA_hU_synthase_CS"/>
</dbReference>
<feature type="compositionally biased region" description="Acidic residues" evidence="14">
    <location>
        <begin position="264"/>
        <end position="289"/>
    </location>
</feature>
<feature type="compositionally biased region" description="Low complexity" evidence="14">
    <location>
        <begin position="694"/>
        <end position="714"/>
    </location>
</feature>
<dbReference type="EMBL" id="VLTM01000005">
    <property type="protein sequence ID" value="KAA0167502.1"/>
    <property type="molecule type" value="Genomic_DNA"/>
</dbReference>
<evidence type="ECO:0000256" key="2">
    <source>
        <dbReference type="ARBA" id="ARBA00022630"/>
    </source>
</evidence>
<feature type="region of interest" description="Disordered" evidence="14">
    <location>
        <begin position="538"/>
        <end position="593"/>
    </location>
</feature>
<dbReference type="CDD" id="cd02801">
    <property type="entry name" value="DUS_like_FMN"/>
    <property type="match status" value="1"/>
</dbReference>
<comment type="caution">
    <text evidence="16">The sequence shown here is derived from an EMBL/GenBank/DDBJ whole genome shotgun (WGS) entry which is preliminary data.</text>
</comment>
<evidence type="ECO:0000256" key="12">
    <source>
        <dbReference type="ARBA" id="ARBA00048934"/>
    </source>
</evidence>
<comment type="catalytic activity">
    <reaction evidence="13">
        <text>5,6-dihydrouridine(17) in tRNA + NADP(+) = uridine(17) in tRNA + NADPH + H(+)</text>
        <dbReference type="Rhea" id="RHEA:53368"/>
        <dbReference type="Rhea" id="RHEA-COMP:13541"/>
        <dbReference type="Rhea" id="RHEA-COMP:13542"/>
        <dbReference type="ChEBI" id="CHEBI:15378"/>
        <dbReference type="ChEBI" id="CHEBI:57783"/>
        <dbReference type="ChEBI" id="CHEBI:58349"/>
        <dbReference type="ChEBI" id="CHEBI:65315"/>
        <dbReference type="ChEBI" id="CHEBI:74443"/>
        <dbReference type="EC" id="1.3.1.88"/>
    </reaction>
    <physiologicalReaction direction="right-to-left" evidence="13">
        <dbReference type="Rhea" id="RHEA:53370"/>
    </physiologicalReaction>
</comment>
<dbReference type="GO" id="GO:0017150">
    <property type="term" value="F:tRNA dihydrouridine synthase activity"/>
    <property type="evidence" value="ECO:0007669"/>
    <property type="project" value="InterPro"/>
</dbReference>
<accession>A0A5A8DQ44</accession>
<evidence type="ECO:0000256" key="14">
    <source>
        <dbReference type="SAM" id="MobiDB-lite"/>
    </source>
</evidence>
<comment type="catalytic activity">
    <reaction evidence="10">
        <text>5,6-dihydrouridine(17) in tRNA + NAD(+) = uridine(17) in tRNA + NADH + H(+)</text>
        <dbReference type="Rhea" id="RHEA:53372"/>
        <dbReference type="Rhea" id="RHEA-COMP:13541"/>
        <dbReference type="Rhea" id="RHEA-COMP:13542"/>
        <dbReference type="ChEBI" id="CHEBI:15378"/>
        <dbReference type="ChEBI" id="CHEBI:57540"/>
        <dbReference type="ChEBI" id="CHEBI:57945"/>
        <dbReference type="ChEBI" id="CHEBI:65315"/>
        <dbReference type="ChEBI" id="CHEBI:74443"/>
        <dbReference type="EC" id="1.3.1.88"/>
    </reaction>
    <physiologicalReaction direction="right-to-left" evidence="10">
        <dbReference type="Rhea" id="RHEA:53374"/>
    </physiologicalReaction>
</comment>
<evidence type="ECO:0000313" key="17">
    <source>
        <dbReference type="EMBL" id="KAA0172415.1"/>
    </source>
</evidence>
<dbReference type="Pfam" id="PF01207">
    <property type="entry name" value="Dus"/>
    <property type="match status" value="1"/>
</dbReference>
<evidence type="ECO:0000256" key="6">
    <source>
        <dbReference type="ARBA" id="ARBA00023002"/>
    </source>
</evidence>
<evidence type="ECO:0000256" key="10">
    <source>
        <dbReference type="ARBA" id="ARBA00047287"/>
    </source>
</evidence>
<dbReference type="Gene3D" id="3.20.20.70">
    <property type="entry name" value="Aldolase class I"/>
    <property type="match status" value="1"/>
</dbReference>
<dbReference type="Proteomes" id="UP000325113">
    <property type="component" value="Unassembled WGS sequence"/>
</dbReference>
<dbReference type="PROSITE" id="PS01136">
    <property type="entry name" value="UPF0034"/>
    <property type="match status" value="1"/>
</dbReference>
<dbReference type="PANTHER" id="PTHR11082:SF5">
    <property type="entry name" value="TRNA-DIHYDROURIDINE(16_17) SYNTHASE [NAD(P)(+)]-LIKE"/>
    <property type="match status" value="1"/>
</dbReference>
<evidence type="ECO:0000256" key="9">
    <source>
        <dbReference type="ARBA" id="ARBA00038890"/>
    </source>
</evidence>
<sequence>MMSSTLLASPAREVSYTDKILSTTRDGQDRPLFVQIAGNKPAMVATAGRVIERNFGADVDALDLNFGCPQHCAKRGGYGAFVLDDADTAVAVVQALSAAVRLPVTCKIRVLPSIADTVRLARRMVAAGCQVLTVHGRTRQEKGPATANCDWDSIAAVRRAVRVPVIANGGVATRFDAELCMRSTGAHACMASEALLEDPAMFGRALTPQEAALLPPHDLWRAIEPRPWEEARQHHLVLLREHRSIQKSHVQPVSRKRPAAASGDGDDGDDDGGGDDDGAGSDGGADDGADAAAAGGAADGSPESETAKFIRSVGIKPVAAEAIEASNRFLRAVPVGPAAGEALRRAGPDALTLASEYVELCARHGCQLKEARNHVFKILFGLLATNHDLRRALDRPPAGARAVMNRERRLISGLKRKLRTLGTMRRFYHLPHSRGANPAPPPVIASQLAILRHVLAALRARVDAGWPLLAVRGTPSGWGKEGGATVQSVLPTQVTCADPSEAVLGMPELDRSAAEAALREQGCGFWWTMRDPEASGDAPALSVVLPSPDGAAPSAAPGAASGAASEASLPPPEDPWADPPKSGEAPSIADVWPGADSEAVGRTIRRWPPVTCRDVQRRPGLPLGLDATLPGLWYWRHLFDPMDAKITQALCNGPTATALSRARAAGQAQPFDIDPEDFPSPAELCDEDATGRIAPAHAKAAAAAPTGKASGAPGREPESAAKRPKLQSE</sequence>
<keyword evidence="2" id="KW-0285">Flavoprotein</keyword>
<feature type="domain" description="DUS-like FMN-binding" evidence="15">
    <location>
        <begin position="20"/>
        <end position="242"/>
    </location>
</feature>
<keyword evidence="4" id="KW-0819">tRNA processing</keyword>
<feature type="region of interest" description="Disordered" evidence="14">
    <location>
        <begin position="247"/>
        <end position="305"/>
    </location>
</feature>
<feature type="compositionally biased region" description="Pro residues" evidence="14">
    <location>
        <begin position="569"/>
        <end position="578"/>
    </location>
</feature>
<comment type="catalytic activity">
    <reaction evidence="12">
        <text>5,6-dihydrouridine(16) in tRNA + NAD(+) = uridine(16) in tRNA + NADH + H(+)</text>
        <dbReference type="Rhea" id="RHEA:53380"/>
        <dbReference type="Rhea" id="RHEA-COMP:13543"/>
        <dbReference type="Rhea" id="RHEA-COMP:13544"/>
        <dbReference type="ChEBI" id="CHEBI:15378"/>
        <dbReference type="ChEBI" id="CHEBI:57540"/>
        <dbReference type="ChEBI" id="CHEBI:57945"/>
        <dbReference type="ChEBI" id="CHEBI:65315"/>
        <dbReference type="ChEBI" id="CHEBI:74443"/>
        <dbReference type="EC" id="1.3.1.88"/>
    </reaction>
    <physiologicalReaction direction="right-to-left" evidence="12">
        <dbReference type="Rhea" id="RHEA:53382"/>
    </physiologicalReaction>
</comment>
<reference evidence="18 19" key="1">
    <citation type="submission" date="2019-07" db="EMBL/GenBank/DDBJ databases">
        <title>Genomes of Cafeteria roenbergensis.</title>
        <authorList>
            <person name="Fischer M.G."/>
            <person name="Hackl T."/>
            <person name="Roman M."/>
        </authorList>
    </citation>
    <scope>NUCLEOTIDE SEQUENCE [LARGE SCALE GENOMIC DNA]</scope>
    <source>
        <strain evidence="16 19">Cflag</strain>
        <strain evidence="17 18">RCC970-E3</strain>
    </source>
</reference>
<evidence type="ECO:0000313" key="16">
    <source>
        <dbReference type="EMBL" id="KAA0167502.1"/>
    </source>
</evidence>
<feature type="compositionally biased region" description="Low complexity" evidence="14">
    <location>
        <begin position="290"/>
        <end position="301"/>
    </location>
</feature>
<evidence type="ECO:0000256" key="8">
    <source>
        <dbReference type="ARBA" id="ARBA00038313"/>
    </source>
</evidence>
<comment type="similarity">
    <text evidence="8">Belongs to the Dus family. Dus1 subfamily.</text>
</comment>
<dbReference type="PANTHER" id="PTHR11082">
    <property type="entry name" value="TRNA-DIHYDROURIDINE SYNTHASE"/>
    <property type="match status" value="1"/>
</dbReference>
<evidence type="ECO:0000256" key="1">
    <source>
        <dbReference type="ARBA" id="ARBA00001917"/>
    </source>
</evidence>
<evidence type="ECO:0000313" key="19">
    <source>
        <dbReference type="Proteomes" id="UP000325113"/>
    </source>
</evidence>
<gene>
    <name evidence="17" type="ORF">FNF28_00098</name>
    <name evidence="16" type="ORF">FNF31_00941</name>
</gene>
<dbReference type="SUPFAM" id="SSF51395">
    <property type="entry name" value="FMN-linked oxidoreductases"/>
    <property type="match status" value="1"/>
</dbReference>
<comment type="catalytic activity">
    <reaction evidence="11">
        <text>5,6-dihydrouridine(16) in tRNA + NADP(+) = uridine(16) in tRNA + NADPH + H(+)</text>
        <dbReference type="Rhea" id="RHEA:53376"/>
        <dbReference type="Rhea" id="RHEA-COMP:13543"/>
        <dbReference type="Rhea" id="RHEA-COMP:13544"/>
        <dbReference type="ChEBI" id="CHEBI:15378"/>
        <dbReference type="ChEBI" id="CHEBI:57783"/>
        <dbReference type="ChEBI" id="CHEBI:58349"/>
        <dbReference type="ChEBI" id="CHEBI:65315"/>
        <dbReference type="ChEBI" id="CHEBI:74443"/>
        <dbReference type="EC" id="1.3.1.88"/>
    </reaction>
    <physiologicalReaction direction="right-to-left" evidence="11">
        <dbReference type="Rhea" id="RHEA:53378"/>
    </physiologicalReaction>
</comment>
<dbReference type="EC" id="1.3.1.88" evidence="9"/>
<protein>
    <recommendedName>
        <fullName evidence="9">tRNA-dihydrouridine(16/17) synthase [NAD(P)(+)]</fullName>
        <ecNumber evidence="9">1.3.1.88</ecNumber>
    </recommendedName>
</protein>
<dbReference type="InterPro" id="IPR035587">
    <property type="entry name" value="DUS-like_FMN-bd"/>
</dbReference>
<organism evidence="16 19">
    <name type="scientific">Cafeteria roenbergensis</name>
    <name type="common">Marine flagellate</name>
    <dbReference type="NCBI Taxonomy" id="33653"/>
    <lineage>
        <taxon>Eukaryota</taxon>
        <taxon>Sar</taxon>
        <taxon>Stramenopiles</taxon>
        <taxon>Bigyra</taxon>
        <taxon>Opalozoa</taxon>
        <taxon>Bicosoecida</taxon>
        <taxon>Cafeteriaceae</taxon>
        <taxon>Cafeteria</taxon>
    </lineage>
</organism>
<evidence type="ECO:0000256" key="5">
    <source>
        <dbReference type="ARBA" id="ARBA00022857"/>
    </source>
</evidence>
<comment type="cofactor">
    <cofactor evidence="1">
        <name>FMN</name>
        <dbReference type="ChEBI" id="CHEBI:58210"/>
    </cofactor>
</comment>
<evidence type="ECO:0000313" key="18">
    <source>
        <dbReference type="Proteomes" id="UP000324907"/>
    </source>
</evidence>
<feature type="compositionally biased region" description="Basic and acidic residues" evidence="14">
    <location>
        <begin position="715"/>
        <end position="729"/>
    </location>
</feature>
<dbReference type="EMBL" id="VLTL01000001">
    <property type="protein sequence ID" value="KAA0172415.1"/>
    <property type="molecule type" value="Genomic_DNA"/>
</dbReference>
<name>A0A5A8DQ44_CAFRO</name>
<dbReference type="Proteomes" id="UP000324907">
    <property type="component" value="Unassembled WGS sequence"/>
</dbReference>
<keyword evidence="5" id="KW-0521">NADP</keyword>
<proteinExistence type="inferred from homology"/>
<evidence type="ECO:0000256" key="7">
    <source>
        <dbReference type="ARBA" id="ARBA00023027"/>
    </source>
</evidence>
<feature type="compositionally biased region" description="Low complexity" evidence="14">
    <location>
        <begin position="545"/>
        <end position="568"/>
    </location>
</feature>
<evidence type="ECO:0000256" key="4">
    <source>
        <dbReference type="ARBA" id="ARBA00022694"/>
    </source>
</evidence>
<feature type="region of interest" description="Disordered" evidence="14">
    <location>
        <begin position="666"/>
        <end position="729"/>
    </location>
</feature>
<keyword evidence="7" id="KW-0520">NAD</keyword>
<dbReference type="GO" id="GO:0050660">
    <property type="term" value="F:flavin adenine dinucleotide binding"/>
    <property type="evidence" value="ECO:0007669"/>
    <property type="project" value="InterPro"/>
</dbReference>
<evidence type="ECO:0000256" key="11">
    <source>
        <dbReference type="ARBA" id="ARBA00047652"/>
    </source>
</evidence>
<evidence type="ECO:0000256" key="3">
    <source>
        <dbReference type="ARBA" id="ARBA00022643"/>
    </source>
</evidence>
<evidence type="ECO:0000259" key="15">
    <source>
        <dbReference type="Pfam" id="PF01207"/>
    </source>
</evidence>